<evidence type="ECO:0000313" key="2">
    <source>
        <dbReference type="EMBL" id="BDV42426.1"/>
    </source>
</evidence>
<sequence length="125" mass="14359">MSVTLTFWQLITLLLAFFAAVFAGARLLLSQIDRRLDDRFLSLQEAAKAGDAIIHETLRQHINEESKNSGQLIELERQLLRWEARLPIDYVRREDFIRNQTTIEAKLDGLALKLDNSQTKGVEHA</sequence>
<dbReference type="Proteomes" id="UP001317705">
    <property type="component" value="Chromosome"/>
</dbReference>
<accession>A0ABM8EJM0</accession>
<name>A0ABM8EJM0_9BACT</name>
<organism evidence="2 3">
    <name type="scientific">Geotalea uraniireducens</name>
    <dbReference type="NCBI Taxonomy" id="351604"/>
    <lineage>
        <taxon>Bacteria</taxon>
        <taxon>Pseudomonadati</taxon>
        <taxon>Thermodesulfobacteriota</taxon>
        <taxon>Desulfuromonadia</taxon>
        <taxon>Geobacterales</taxon>
        <taxon>Geobacteraceae</taxon>
        <taxon>Geotalea</taxon>
    </lineage>
</organism>
<dbReference type="RefSeq" id="WP_282002872.1">
    <property type="nucleotide sequence ID" value="NZ_AP027151.1"/>
</dbReference>
<protein>
    <submittedName>
        <fullName evidence="2">Membrane protein</fullName>
    </submittedName>
</protein>
<dbReference type="EMBL" id="AP027151">
    <property type="protein sequence ID" value="BDV42426.1"/>
    <property type="molecule type" value="Genomic_DNA"/>
</dbReference>
<keyword evidence="1" id="KW-0812">Transmembrane</keyword>
<gene>
    <name evidence="2" type="ORF">GURASL_13490</name>
</gene>
<evidence type="ECO:0000256" key="1">
    <source>
        <dbReference type="SAM" id="Phobius"/>
    </source>
</evidence>
<keyword evidence="1" id="KW-1133">Transmembrane helix</keyword>
<keyword evidence="3" id="KW-1185">Reference proteome</keyword>
<reference evidence="2 3" key="1">
    <citation type="submission" date="2022-12" db="EMBL/GenBank/DDBJ databases">
        <title>Polyphasic characterization of Geotalea uranireducens NIT-SL11 newly isolated from a complex of sewage sludge and microbially reduced graphene oxide.</title>
        <authorList>
            <person name="Xie L."/>
            <person name="Yoshida N."/>
            <person name="Meng L."/>
        </authorList>
    </citation>
    <scope>NUCLEOTIDE SEQUENCE [LARGE SCALE GENOMIC DNA]</scope>
    <source>
        <strain evidence="2 3">NIT-SL11</strain>
    </source>
</reference>
<evidence type="ECO:0000313" key="3">
    <source>
        <dbReference type="Proteomes" id="UP001317705"/>
    </source>
</evidence>
<proteinExistence type="predicted"/>
<keyword evidence="1" id="KW-0472">Membrane</keyword>
<feature type="transmembrane region" description="Helical" evidence="1">
    <location>
        <begin position="6"/>
        <end position="29"/>
    </location>
</feature>